<feature type="domain" description="Cytochrome C Planctomycete-type" evidence="3">
    <location>
        <begin position="53"/>
        <end position="115"/>
    </location>
</feature>
<proteinExistence type="predicted"/>
<dbReference type="Pfam" id="PF07583">
    <property type="entry name" value="PSCyt2"/>
    <property type="match status" value="1"/>
</dbReference>
<dbReference type="Pfam" id="PF13385">
    <property type="entry name" value="Laminin_G_3"/>
    <property type="match status" value="1"/>
</dbReference>
<gene>
    <name evidence="4" type="ORF">HGP29_00795</name>
</gene>
<feature type="domain" description="DUF1549" evidence="1">
    <location>
        <begin position="166"/>
        <end position="371"/>
    </location>
</feature>
<comment type="caution">
    <text evidence="4">The sequence shown here is derived from an EMBL/GenBank/DDBJ whole genome shotgun (WGS) entry which is preliminary data.</text>
</comment>
<dbReference type="Gene3D" id="2.60.120.200">
    <property type="match status" value="1"/>
</dbReference>
<dbReference type="Proteomes" id="UP000585050">
    <property type="component" value="Unassembled WGS sequence"/>
</dbReference>
<dbReference type="InterPro" id="IPR013320">
    <property type="entry name" value="ConA-like_dom_sf"/>
</dbReference>
<feature type="domain" description="DUF1553" evidence="2">
    <location>
        <begin position="772"/>
        <end position="1024"/>
    </location>
</feature>
<keyword evidence="5" id="KW-1185">Reference proteome</keyword>
<dbReference type="InterPro" id="IPR022655">
    <property type="entry name" value="DUF1553"/>
</dbReference>
<sequence>MMIKAHLYLILLICTLLYSCSTKMPEKVKKAYQEIPYELVFNQDIKPILSDKCFACHGPDNGKIKGGLQLHSFEAATAELKESKGKFAILPGNPNNSEMIKRILSEDPSQVMPTPESHLSLSDYEKAVLIKWVEEGAKYEPHWAFTPVSKPEKIHSNNSKWERNFIDYYISKKLNEKGLSPSKEANKQLLLRRLSLDLTGLPPTTEEIEYFLNDSSENAYEKQVDRLLTSPHYGEKMATDWMDVARYADTHGYQIDRLRDMSPWRDWVIKAFNSNKPYDEFITEQLAGDLLKKATKEQILATGFNRLHPQNAEGGIVDEEFRVEYVADRTAVLGQGIMGMTIACARCHDHKYDPISQKNYYELFSFFNNINETGQISWDAGDMPVPTLLLPNEEQEEVISFLKSVCDSSLLEKQTITKAEIKPASQWIKDEKYQGISQGSINHQKVAEFQLNNSLINTLNGKVGKMDRQFSKKEIPNFTNGKYNKGLLLDGDAWIDLAPIGIYDRHDPFSISLWIKIPQNFKEGVLFHKNKAVMLHSMKGYTLYVKDEKLQVIMAHTYPENAIIKTSKNKVPKDEWIHITLTNDGTSKAKGVQLYVNGLQQVMDVEQDNLFKSIIFNNYEDIIYSSPIEPGLQIGARWRGLGAKGCSVDQIEVFSRNITQLEILQLSDLKKWKQLIRKKPSLLSKEERKVLQQYYLQRKSRKLNQVNKKFLAKQKQLNQTTDTLPEVMVMKEMDEPRQAYILERGVYDNYGEKVYPNTPLSILEFPDEYPRNRLGLAQWLTHPKHPLTARVAVNRYWQNFFGKGIVETTEDFGNQGKLPTHPKLLDHLAYSFMQDNWDVKSLHKAMVMSSTYRQSSIGNQMLKEKDPNNDWLARGPQFRLTSEMMRDNALTASGLINTKIGGKSVFPYQPDGLWSMNANKYEQSTGNDLYRRSLYTVWKRTVPNPTQSTFDQPDRSECTVRRQKTNTPLQALVLLNDPTFIEISRKLGEEISNQITLDDGISKVYLKLTGKNISSTELTLLKEVHQKEKLRFSNSPDKMKGWLSSGQYQISKDAEAPTVIANAIIASIILNSDATITRR</sequence>
<protein>
    <submittedName>
        <fullName evidence="4">DUF1553 domain-containing protein</fullName>
    </submittedName>
</protein>
<evidence type="ECO:0000313" key="4">
    <source>
        <dbReference type="EMBL" id="NLR89716.1"/>
    </source>
</evidence>
<name>A0A7X8XTV2_9BACT</name>
<dbReference type="PROSITE" id="PS51257">
    <property type="entry name" value="PROKAR_LIPOPROTEIN"/>
    <property type="match status" value="1"/>
</dbReference>
<dbReference type="AlphaFoldDB" id="A0A7X8XTV2"/>
<dbReference type="Pfam" id="PF07587">
    <property type="entry name" value="PSD1"/>
    <property type="match status" value="1"/>
</dbReference>
<evidence type="ECO:0000313" key="5">
    <source>
        <dbReference type="Proteomes" id="UP000585050"/>
    </source>
</evidence>
<reference evidence="4 5" key="1">
    <citation type="submission" date="2020-04" db="EMBL/GenBank/DDBJ databases">
        <title>Flammeovirga sp. SR4, a novel species isolated from seawater.</title>
        <authorList>
            <person name="Wang X."/>
        </authorList>
    </citation>
    <scope>NUCLEOTIDE SEQUENCE [LARGE SCALE GENOMIC DNA]</scope>
    <source>
        <strain evidence="4 5">SR4</strain>
    </source>
</reference>
<dbReference type="SUPFAM" id="SSF49899">
    <property type="entry name" value="Concanavalin A-like lectins/glucanases"/>
    <property type="match status" value="1"/>
</dbReference>
<evidence type="ECO:0000259" key="2">
    <source>
        <dbReference type="Pfam" id="PF07587"/>
    </source>
</evidence>
<accession>A0A7X8XTV2</accession>
<dbReference type="SUPFAM" id="SSF46626">
    <property type="entry name" value="Cytochrome c"/>
    <property type="match status" value="1"/>
</dbReference>
<dbReference type="Pfam" id="PF07635">
    <property type="entry name" value="PSCyt1"/>
    <property type="match status" value="1"/>
</dbReference>
<dbReference type="PANTHER" id="PTHR35889">
    <property type="entry name" value="CYCLOINULO-OLIGOSACCHARIDE FRUCTANOTRANSFERASE-RELATED"/>
    <property type="match status" value="1"/>
</dbReference>
<dbReference type="GO" id="GO:0009055">
    <property type="term" value="F:electron transfer activity"/>
    <property type="evidence" value="ECO:0007669"/>
    <property type="project" value="InterPro"/>
</dbReference>
<dbReference type="GO" id="GO:0004553">
    <property type="term" value="F:hydrolase activity, hydrolyzing O-glycosyl compounds"/>
    <property type="evidence" value="ECO:0007669"/>
    <property type="project" value="UniProtKB-ARBA"/>
</dbReference>
<dbReference type="InterPro" id="IPR011444">
    <property type="entry name" value="DUF1549"/>
</dbReference>
<evidence type="ECO:0000259" key="1">
    <source>
        <dbReference type="Pfam" id="PF07583"/>
    </source>
</evidence>
<dbReference type="InterPro" id="IPR036909">
    <property type="entry name" value="Cyt_c-like_dom_sf"/>
</dbReference>
<dbReference type="EMBL" id="JABAIL010000001">
    <property type="protein sequence ID" value="NLR89716.1"/>
    <property type="molecule type" value="Genomic_DNA"/>
</dbReference>
<dbReference type="GO" id="GO:0020037">
    <property type="term" value="F:heme binding"/>
    <property type="evidence" value="ECO:0007669"/>
    <property type="project" value="InterPro"/>
</dbReference>
<dbReference type="GO" id="GO:0005975">
    <property type="term" value="P:carbohydrate metabolic process"/>
    <property type="evidence" value="ECO:0007669"/>
    <property type="project" value="UniProtKB-ARBA"/>
</dbReference>
<dbReference type="PANTHER" id="PTHR35889:SF3">
    <property type="entry name" value="F-BOX DOMAIN-CONTAINING PROTEIN"/>
    <property type="match status" value="1"/>
</dbReference>
<dbReference type="InterPro" id="IPR011429">
    <property type="entry name" value="Cyt_c_Planctomycete-type"/>
</dbReference>
<organism evidence="4 5">
    <name type="scientific">Flammeovirga agarivorans</name>
    <dbReference type="NCBI Taxonomy" id="2726742"/>
    <lineage>
        <taxon>Bacteria</taxon>
        <taxon>Pseudomonadati</taxon>
        <taxon>Bacteroidota</taxon>
        <taxon>Cytophagia</taxon>
        <taxon>Cytophagales</taxon>
        <taxon>Flammeovirgaceae</taxon>
        <taxon>Flammeovirga</taxon>
    </lineage>
</organism>
<evidence type="ECO:0000259" key="3">
    <source>
        <dbReference type="Pfam" id="PF07635"/>
    </source>
</evidence>